<accession>A0A847U5Z3</accession>
<comment type="caution">
    <text evidence="2">The sequence shown here is derived from an EMBL/GenBank/DDBJ whole genome shotgun (WGS) entry which is preliminary data.</text>
</comment>
<protein>
    <recommendedName>
        <fullName evidence="4">Transposase</fullName>
    </recommendedName>
</protein>
<name>A0A847U5Z3_9EURY</name>
<evidence type="ECO:0000313" key="3">
    <source>
        <dbReference type="Proteomes" id="UP000610611"/>
    </source>
</evidence>
<dbReference type="RefSeq" id="WP_155119933.1">
    <property type="nucleotide sequence ID" value="NZ_JAWJXX010000019.1"/>
</dbReference>
<organism evidence="2 3">
    <name type="scientific">Haloarcula rubripromontorii</name>
    <dbReference type="NCBI Taxonomy" id="1705562"/>
    <lineage>
        <taxon>Archaea</taxon>
        <taxon>Methanobacteriati</taxon>
        <taxon>Methanobacteriota</taxon>
        <taxon>Stenosarchaea group</taxon>
        <taxon>Halobacteria</taxon>
        <taxon>Halobacteriales</taxon>
        <taxon>Haloarculaceae</taxon>
        <taxon>Haloarcula</taxon>
    </lineage>
</organism>
<evidence type="ECO:0000256" key="1">
    <source>
        <dbReference type="SAM" id="MobiDB-lite"/>
    </source>
</evidence>
<evidence type="ECO:0008006" key="4">
    <source>
        <dbReference type="Google" id="ProtNLM"/>
    </source>
</evidence>
<sequence>MGRHTQLTDAQRAAVADRAVEQVADTLVEMHADSQLSQRKPLSDDDTSGYRT</sequence>
<dbReference type="Proteomes" id="UP000610611">
    <property type="component" value="Unassembled WGS sequence"/>
</dbReference>
<dbReference type="AlphaFoldDB" id="A0A847U5Z3"/>
<reference evidence="2" key="1">
    <citation type="submission" date="2019-12" db="EMBL/GenBank/DDBJ databases">
        <title>The whole-genome sequencing of Haloarcula japonica strain pws8.</title>
        <authorList>
            <person name="Verma D.K."/>
            <person name="Gopal K."/>
            <person name="Prasad E.S."/>
        </authorList>
    </citation>
    <scope>NUCLEOTIDE SEQUENCE</scope>
    <source>
        <strain evidence="2">Pws8</strain>
    </source>
</reference>
<gene>
    <name evidence="2" type="ORF">GOC83_16600</name>
</gene>
<proteinExistence type="predicted"/>
<dbReference type="EMBL" id="WOWB01000001">
    <property type="protein sequence ID" value="NLV07757.1"/>
    <property type="molecule type" value="Genomic_DNA"/>
</dbReference>
<feature type="region of interest" description="Disordered" evidence="1">
    <location>
        <begin position="31"/>
        <end position="52"/>
    </location>
</feature>
<evidence type="ECO:0000313" key="2">
    <source>
        <dbReference type="EMBL" id="NLV07757.1"/>
    </source>
</evidence>